<keyword evidence="8" id="KW-0472">Membrane</keyword>
<name>A0AAE4RAX6_9ACTN</name>
<keyword evidence="4" id="KW-0547">Nucleotide-binding</keyword>
<dbReference type="Proteomes" id="UP001185922">
    <property type="component" value="Unassembled WGS sequence"/>
</dbReference>
<evidence type="ECO:0000256" key="3">
    <source>
        <dbReference type="ARBA" id="ARBA00022496"/>
    </source>
</evidence>
<organism evidence="12 14">
    <name type="scientific">Gordonia amicalis</name>
    <dbReference type="NCBI Taxonomy" id="89053"/>
    <lineage>
        <taxon>Bacteria</taxon>
        <taxon>Bacillati</taxon>
        <taxon>Actinomycetota</taxon>
        <taxon>Actinomycetes</taxon>
        <taxon>Mycobacteriales</taxon>
        <taxon>Gordoniaceae</taxon>
        <taxon>Gordonia</taxon>
    </lineage>
</organism>
<comment type="caution">
    <text evidence="12">The sequence shown here is derived from an EMBL/GenBank/DDBJ whole genome shotgun (WGS) entry which is preliminary data.</text>
</comment>
<evidence type="ECO:0000313" key="14">
    <source>
        <dbReference type="Proteomes" id="UP001185922"/>
    </source>
</evidence>
<dbReference type="EMBL" id="JAWLKH010000021">
    <property type="protein sequence ID" value="MDV6313645.1"/>
    <property type="molecule type" value="Genomic_DNA"/>
</dbReference>
<gene>
    <name evidence="11" type="ORF">R3P94_21270</name>
    <name evidence="12" type="ORF">R3Q15_17425</name>
</gene>
<dbReference type="InterPro" id="IPR027417">
    <property type="entry name" value="P-loop_NTPase"/>
</dbReference>
<feature type="domain" description="ABC transporter" evidence="10">
    <location>
        <begin position="5"/>
        <end position="245"/>
    </location>
</feature>
<evidence type="ECO:0000256" key="8">
    <source>
        <dbReference type="ARBA" id="ARBA00023136"/>
    </source>
</evidence>
<dbReference type="PROSITE" id="PS00211">
    <property type="entry name" value="ABC_TRANSPORTER_1"/>
    <property type="match status" value="1"/>
</dbReference>
<keyword evidence="2" id="KW-1003">Cell membrane</keyword>
<dbReference type="Gene3D" id="3.40.50.300">
    <property type="entry name" value="P-loop containing nucleotide triphosphate hydrolases"/>
    <property type="match status" value="1"/>
</dbReference>
<evidence type="ECO:0000256" key="1">
    <source>
        <dbReference type="ARBA" id="ARBA00022448"/>
    </source>
</evidence>
<keyword evidence="13" id="KW-1185">Reference proteome</keyword>
<sequence length="372" mass="39273">MNDAVRVEDISVVFGDTTVLDGVSLEVPAGSITAVIGPSGCGKTTLLRTIAGLEPIRSGRIEIGGTEVAAVRTDGTRRVDVPTEKRSFGLVPQEGALFGNLSVAGNIGFGLGPWWRRTPGRATRITELLDVVGLSELRARRPSELSGGQRQRVALARALAPRPAVIGLDEPFSALDAQLRTRLRRHVRDTILADGTSGLLVTHDREEAMSMADRIVVLMAGRVRQVGPPEGIYLEPVDIEVARMFGEVSELPGEARGGRVQCGAGVLRLRQSACGPGTVLLRPGDLEIVTGTGSGDSTGSPDGVDRGHGRVLAVTPCGDHIEVGLSVLPVADGDEHGAAAELTVRAEPEWAGAPGDRVTYRQRRPVHFRPSA</sequence>
<evidence type="ECO:0000256" key="9">
    <source>
        <dbReference type="ARBA" id="ARBA00066388"/>
    </source>
</evidence>
<keyword evidence="5 12" id="KW-0067">ATP-binding</keyword>
<dbReference type="EMBL" id="JAWLKI010000035">
    <property type="protein sequence ID" value="MDV6309800.1"/>
    <property type="molecule type" value="Genomic_DNA"/>
</dbReference>
<dbReference type="InterPro" id="IPR003593">
    <property type="entry name" value="AAA+_ATPase"/>
</dbReference>
<dbReference type="InterPro" id="IPR003439">
    <property type="entry name" value="ABC_transporter-like_ATP-bd"/>
</dbReference>
<evidence type="ECO:0000313" key="12">
    <source>
        <dbReference type="EMBL" id="MDV6313645.1"/>
    </source>
</evidence>
<reference evidence="12 13" key="1">
    <citation type="submission" date="2023-10" db="EMBL/GenBank/DDBJ databases">
        <title>Development of a sustainable strategy for remediation of hydrocarbon-contaminated territories based on the waste exchange concept.</title>
        <authorList>
            <person name="Krivoruchko A."/>
        </authorList>
    </citation>
    <scope>NUCLEOTIDE SEQUENCE</scope>
    <source>
        <strain evidence="11 13">IEGM 1266</strain>
        <strain evidence="12">IEGM 1279</strain>
    </source>
</reference>
<proteinExistence type="predicted"/>
<dbReference type="SMART" id="SM00382">
    <property type="entry name" value="AAA"/>
    <property type="match status" value="1"/>
</dbReference>
<dbReference type="GO" id="GO:0016887">
    <property type="term" value="F:ATP hydrolysis activity"/>
    <property type="evidence" value="ECO:0007669"/>
    <property type="project" value="InterPro"/>
</dbReference>
<dbReference type="GO" id="GO:0016020">
    <property type="term" value="C:membrane"/>
    <property type="evidence" value="ECO:0007669"/>
    <property type="project" value="InterPro"/>
</dbReference>
<keyword evidence="6" id="KW-0408">Iron</keyword>
<dbReference type="CDD" id="cd03259">
    <property type="entry name" value="ABC_Carb_Solutes_like"/>
    <property type="match status" value="1"/>
</dbReference>
<dbReference type="InterPro" id="IPR015853">
    <property type="entry name" value="ABC_transpr_FbpC"/>
</dbReference>
<evidence type="ECO:0000313" key="11">
    <source>
        <dbReference type="EMBL" id="MDV6309800.1"/>
    </source>
</evidence>
<evidence type="ECO:0000256" key="7">
    <source>
        <dbReference type="ARBA" id="ARBA00023065"/>
    </source>
</evidence>
<keyword evidence="3" id="KW-0410">Iron transport</keyword>
<evidence type="ECO:0000256" key="5">
    <source>
        <dbReference type="ARBA" id="ARBA00022840"/>
    </source>
</evidence>
<dbReference type="SUPFAM" id="SSF52540">
    <property type="entry name" value="P-loop containing nucleoside triphosphate hydrolases"/>
    <property type="match status" value="1"/>
</dbReference>
<dbReference type="AlphaFoldDB" id="A0AAE4RAX6"/>
<dbReference type="PROSITE" id="PS50893">
    <property type="entry name" value="ABC_TRANSPORTER_2"/>
    <property type="match status" value="1"/>
</dbReference>
<dbReference type="GO" id="GO:0005524">
    <property type="term" value="F:ATP binding"/>
    <property type="evidence" value="ECO:0007669"/>
    <property type="project" value="UniProtKB-KW"/>
</dbReference>
<dbReference type="GO" id="GO:0015408">
    <property type="term" value="F:ABC-type ferric iron transporter activity"/>
    <property type="evidence" value="ECO:0007669"/>
    <property type="project" value="InterPro"/>
</dbReference>
<keyword evidence="7" id="KW-0406">Ion transport</keyword>
<dbReference type="FunFam" id="3.40.50.300:FF:000425">
    <property type="entry name" value="Probable ABC transporter, ATP-binding subunit"/>
    <property type="match status" value="1"/>
</dbReference>
<dbReference type="GeneID" id="77170041"/>
<evidence type="ECO:0000313" key="13">
    <source>
        <dbReference type="Proteomes" id="UP001185779"/>
    </source>
</evidence>
<evidence type="ECO:0000256" key="6">
    <source>
        <dbReference type="ARBA" id="ARBA00023004"/>
    </source>
</evidence>
<dbReference type="InterPro" id="IPR050093">
    <property type="entry name" value="ABC_SmlMolc_Importer"/>
</dbReference>
<dbReference type="GO" id="GO:0015418">
    <property type="term" value="F:ABC-type quaternary ammonium compound transporting activity"/>
    <property type="evidence" value="ECO:0007669"/>
    <property type="project" value="UniProtKB-EC"/>
</dbReference>
<dbReference type="InterPro" id="IPR017871">
    <property type="entry name" value="ABC_transporter-like_CS"/>
</dbReference>
<dbReference type="EC" id="7.6.2.9" evidence="9"/>
<protein>
    <recommendedName>
        <fullName evidence="9">ABC-type quaternary amine transporter</fullName>
        <ecNumber evidence="9">7.6.2.9</ecNumber>
    </recommendedName>
</protein>
<dbReference type="Pfam" id="PF00005">
    <property type="entry name" value="ABC_tran"/>
    <property type="match status" value="1"/>
</dbReference>
<evidence type="ECO:0000256" key="2">
    <source>
        <dbReference type="ARBA" id="ARBA00022475"/>
    </source>
</evidence>
<evidence type="ECO:0000256" key="4">
    <source>
        <dbReference type="ARBA" id="ARBA00022741"/>
    </source>
</evidence>
<evidence type="ECO:0000259" key="10">
    <source>
        <dbReference type="PROSITE" id="PS50893"/>
    </source>
</evidence>
<dbReference type="PANTHER" id="PTHR42781">
    <property type="entry name" value="SPERMIDINE/PUTRESCINE IMPORT ATP-BINDING PROTEIN POTA"/>
    <property type="match status" value="1"/>
</dbReference>
<accession>A0AAE4RAX6</accession>
<dbReference type="PANTHER" id="PTHR42781:SF4">
    <property type="entry name" value="SPERMIDINE_PUTRESCINE IMPORT ATP-BINDING PROTEIN POTA"/>
    <property type="match status" value="1"/>
</dbReference>
<keyword evidence="1" id="KW-0813">Transport</keyword>
<dbReference type="RefSeq" id="WP_096274727.1">
    <property type="nucleotide sequence ID" value="NZ_CP091855.1"/>
</dbReference>
<dbReference type="Proteomes" id="UP001185779">
    <property type="component" value="Unassembled WGS sequence"/>
</dbReference>